<feature type="region of interest" description="Disordered" evidence="1">
    <location>
        <begin position="51"/>
        <end position="106"/>
    </location>
</feature>
<feature type="compositionally biased region" description="Gly residues" evidence="1">
    <location>
        <begin position="51"/>
        <end position="81"/>
    </location>
</feature>
<dbReference type="SUPFAM" id="SSF52540">
    <property type="entry name" value="P-loop containing nucleoside triphosphate hydrolases"/>
    <property type="match status" value="1"/>
</dbReference>
<evidence type="ECO:0000313" key="2">
    <source>
        <dbReference type="EMBL" id="ACS87845.1"/>
    </source>
</evidence>
<protein>
    <submittedName>
        <fullName evidence="2">Uncharacterized protein</fullName>
    </submittedName>
</protein>
<sequence>MYGGYYGMNPGMRGNYSGGGGGPVMQQQPLHMQARMRGPMGPSPPPGRMMNGGGHAMPNGGGGGGGGGGVQSIGGMTGMMPGGPMNNNNNNSNGGGGAGNPAVHQLNRNPSFMMMHNQNNFGGPAPSPGTMRRSGSIGSMGSMGVIPHFGSFSAQPGNLYPPGGVAHGAGNGNASSVGSFSSAGAGSLHRMNSGMNFDYYTTTSQMNLGAAPLSRNNSNFASMRRGSFMGAPPASNAGPAGQPQQLSRQNSALNNSYSYGSFRQPSFTQGSARHGPTGVGPNMSMNSIGSGASSQHDFGSSLMGAGDSGVSPSSLSRQDSTKSLQRSYSIAGQFYNYGNMNNGMGPATGPAAAAGPPGAMGNFGGPGQGPAGMSPQLQQQQQQRLAGPMGMSAQNQMMMMQKQMMMQRRLGNNGNPADGDPNAPPPKGTSENVVVEEGQSMALGRKNSVQGLTRKASEKRVGMYFKNKDASDAADGANYKKEGDTGTLGKNNARARDPSLTNTVKASIVLDTSAGANPAIEVDGRTIRAEKPGAEEVQKYDMRDVLYANRNSDMELMSDSIEEMRDNFVYGCNVGMVMADAGMSAARPTEWFTWLALKSVVKGTFGKLSSTQFEFTMSMCLLQDDQVMDLLADEPQRFVTLTVAESPLFGNVANGMVYVCVEDAGEFNDVLESCLYRAQQQCSAAAEEHGIVLCTCVLKQVKTSPSSGKQDVIVSSIFASGVGDGVIHYNRILDKNPAEPRALFYSVLHRSVHCTALFSCATKDEDIFNYLATLQRFSKTETRRPKVGSTRAFVSYGTSTIPKIREDLEKATDPRQKMMMQRQLEKLELMVADAEEMLENPNDSVPKTYI</sequence>
<dbReference type="PANTHER" id="PTHR35615">
    <property type="entry name" value="PRESENT IN THE OUTER MITOCHONDRIAL MEMBRANE PROTEOME 22-RELATED"/>
    <property type="match status" value="1"/>
</dbReference>
<feature type="region of interest" description="Disordered" evidence="1">
    <location>
        <begin position="348"/>
        <end position="390"/>
    </location>
</feature>
<feature type="compositionally biased region" description="Low complexity" evidence="1">
    <location>
        <begin position="348"/>
        <end position="360"/>
    </location>
</feature>
<feature type="compositionally biased region" description="Polar residues" evidence="1">
    <location>
        <begin position="246"/>
        <end position="271"/>
    </location>
</feature>
<feature type="region of interest" description="Disordered" evidence="1">
    <location>
        <begin position="409"/>
        <end position="431"/>
    </location>
</feature>
<feature type="region of interest" description="Disordered" evidence="1">
    <location>
        <begin position="473"/>
        <end position="497"/>
    </location>
</feature>
<organism evidence="2">
    <name type="scientific">Angomonas deanei</name>
    <dbReference type="NCBI Taxonomy" id="59799"/>
    <lineage>
        <taxon>Eukaryota</taxon>
        <taxon>Discoba</taxon>
        <taxon>Euglenozoa</taxon>
        <taxon>Kinetoplastea</taxon>
        <taxon>Metakinetoplastina</taxon>
        <taxon>Trypanosomatida</taxon>
        <taxon>Trypanosomatidae</taxon>
        <taxon>Strigomonadinae</taxon>
        <taxon>Angomonas</taxon>
    </lineage>
</organism>
<accession>C6K3Q6</accession>
<feature type="compositionally biased region" description="Low complexity" evidence="1">
    <location>
        <begin position="409"/>
        <end position="421"/>
    </location>
</feature>
<feature type="region of interest" description="Disordered" evidence="1">
    <location>
        <begin position="217"/>
        <end position="324"/>
    </location>
</feature>
<dbReference type="EMBL" id="GQ153665">
    <property type="protein sequence ID" value="ACS87845.1"/>
    <property type="molecule type" value="Genomic_DNA"/>
</dbReference>
<feature type="compositionally biased region" description="Polar residues" evidence="1">
    <location>
        <begin position="310"/>
        <end position="324"/>
    </location>
</feature>
<reference evidence="2" key="1">
    <citation type="submission" date="2009-05" db="EMBL/GenBank/DDBJ databases">
        <title>The evolution of amastin surface glycoproteins in trypanosomatid parasites.</title>
        <authorList>
            <person name="Jackson A.P."/>
        </authorList>
    </citation>
    <scope>NUCLEOTIDE SEQUENCE</scope>
    <source>
        <strain evidence="2">ATCC 30255</strain>
    </source>
</reference>
<feature type="compositionally biased region" description="Low complexity" evidence="1">
    <location>
        <begin position="230"/>
        <end position="245"/>
    </location>
</feature>
<feature type="compositionally biased region" description="Low complexity" evidence="1">
    <location>
        <begin position="82"/>
        <end position="92"/>
    </location>
</feature>
<proteinExistence type="predicted"/>
<dbReference type="InterPro" id="IPR027417">
    <property type="entry name" value="P-loop_NTPase"/>
</dbReference>
<dbReference type="PANTHER" id="PTHR35615:SF2">
    <property type="entry name" value="PROTEIN KINASE DOMAIN-CONTAINING PROTEIN"/>
    <property type="match status" value="1"/>
</dbReference>
<name>C6K3Q6_9TRYP</name>
<evidence type="ECO:0000256" key="1">
    <source>
        <dbReference type="SAM" id="MobiDB-lite"/>
    </source>
</evidence>
<feature type="compositionally biased region" description="Low complexity" evidence="1">
    <location>
        <begin position="371"/>
        <end position="390"/>
    </location>
</feature>
<feature type="compositionally biased region" description="Polar residues" evidence="1">
    <location>
        <begin position="283"/>
        <end position="298"/>
    </location>
</feature>
<gene>
    <name evidence="2" type="ORF">CDFL6B24_03</name>
</gene>
<feature type="compositionally biased region" description="Gly residues" evidence="1">
    <location>
        <begin position="361"/>
        <end position="370"/>
    </location>
</feature>
<dbReference type="AlphaFoldDB" id="C6K3Q6"/>